<name>A0A2A2FLA2_9EURY</name>
<dbReference type="Proteomes" id="UP000218083">
    <property type="component" value="Unassembled WGS sequence"/>
</dbReference>
<proteinExistence type="predicted"/>
<reference evidence="1 2" key="1">
    <citation type="submission" date="2017-08" db="EMBL/GenBank/DDBJ databases">
        <title>The strain WRN001 was isolated from Binhai saline alkaline soil, Tianjin, China.</title>
        <authorList>
            <person name="Liu D."/>
            <person name="Zhang G."/>
        </authorList>
    </citation>
    <scope>NUCLEOTIDE SEQUENCE [LARGE SCALE GENOMIC DNA]</scope>
    <source>
        <strain evidence="1 2">WN019</strain>
    </source>
</reference>
<sequence length="107" mass="12351">MLEVVLFGPIDLTGFLSRRIDTQVHRGPNLFRIDEIGFLCFVGVYEKTVDIVAVLLVHVPRRVRVLAYPLESDDSVFHPPCFDLCTQQIAIRLFQDEIVSFVVAYWR</sequence>
<protein>
    <submittedName>
        <fullName evidence="1">Uncharacterized protein</fullName>
    </submittedName>
</protein>
<dbReference type="AlphaFoldDB" id="A0A2A2FLA2"/>
<evidence type="ECO:0000313" key="2">
    <source>
        <dbReference type="Proteomes" id="UP000218083"/>
    </source>
</evidence>
<keyword evidence="2" id="KW-1185">Reference proteome</keyword>
<dbReference type="EMBL" id="NSKC01000001">
    <property type="protein sequence ID" value="PAU85544.1"/>
    <property type="molecule type" value="Genomic_DNA"/>
</dbReference>
<accession>A0A2A2FLA2</accession>
<gene>
    <name evidence="1" type="ORF">CK500_02425</name>
</gene>
<comment type="caution">
    <text evidence="1">The sequence shown here is derived from an EMBL/GenBank/DDBJ whole genome shotgun (WGS) entry which is preliminary data.</text>
</comment>
<organism evidence="1 2">
    <name type="scientific">Halorubrum salipaludis</name>
    <dbReference type="NCBI Taxonomy" id="2032630"/>
    <lineage>
        <taxon>Archaea</taxon>
        <taxon>Methanobacteriati</taxon>
        <taxon>Methanobacteriota</taxon>
        <taxon>Stenosarchaea group</taxon>
        <taxon>Halobacteria</taxon>
        <taxon>Halobacteriales</taxon>
        <taxon>Haloferacaceae</taxon>
        <taxon>Halorubrum</taxon>
    </lineage>
</organism>
<evidence type="ECO:0000313" key="1">
    <source>
        <dbReference type="EMBL" id="PAU85544.1"/>
    </source>
</evidence>